<proteinExistence type="inferred from homology"/>
<dbReference type="InterPro" id="IPR059176">
    <property type="entry name" value="UDP-X_N"/>
</dbReference>
<dbReference type="PANTHER" id="PTHR43736:SF1">
    <property type="entry name" value="DIHYDRONEOPTERIN TRIPHOSPHATE DIPHOSPHATASE"/>
    <property type="match status" value="1"/>
</dbReference>
<dbReference type="Pfam" id="PF12535">
    <property type="entry name" value="Nudix_N"/>
    <property type="match status" value="1"/>
</dbReference>
<accession>A0ABR7P7X6</accession>
<dbReference type="PANTHER" id="PTHR43736">
    <property type="entry name" value="ADP-RIBOSE PYROPHOSPHATASE"/>
    <property type="match status" value="1"/>
</dbReference>
<organism evidence="3 4">
    <name type="scientific">Blautia stercoris</name>
    <dbReference type="NCBI Taxonomy" id="871664"/>
    <lineage>
        <taxon>Bacteria</taxon>
        <taxon>Bacillati</taxon>
        <taxon>Bacillota</taxon>
        <taxon>Clostridia</taxon>
        <taxon>Lachnospirales</taxon>
        <taxon>Lachnospiraceae</taxon>
        <taxon>Blautia</taxon>
    </lineage>
</organism>
<dbReference type="InterPro" id="IPR000086">
    <property type="entry name" value="NUDIX_hydrolase_dom"/>
</dbReference>
<feature type="domain" description="Nudix hydrolase" evidence="2">
    <location>
        <begin position="68"/>
        <end position="193"/>
    </location>
</feature>
<evidence type="ECO:0000313" key="4">
    <source>
        <dbReference type="Proteomes" id="UP000661649"/>
    </source>
</evidence>
<keyword evidence="3" id="KW-0378">Hydrolase</keyword>
<dbReference type="SUPFAM" id="SSF55811">
    <property type="entry name" value="Nudix"/>
    <property type="match status" value="1"/>
</dbReference>
<evidence type="ECO:0000259" key="2">
    <source>
        <dbReference type="PROSITE" id="PS51462"/>
    </source>
</evidence>
<evidence type="ECO:0000313" key="3">
    <source>
        <dbReference type="EMBL" id="MBC8627502.1"/>
    </source>
</evidence>
<comment type="similarity">
    <text evidence="1">Belongs to the Nudix hydrolase family.</text>
</comment>
<dbReference type="EMBL" id="JACRTP010000001">
    <property type="protein sequence ID" value="MBC8627502.1"/>
    <property type="molecule type" value="Genomic_DNA"/>
</dbReference>
<reference evidence="3 4" key="1">
    <citation type="submission" date="2020-08" db="EMBL/GenBank/DDBJ databases">
        <title>Genome public.</title>
        <authorList>
            <person name="Liu C."/>
            <person name="Sun Q."/>
        </authorList>
    </citation>
    <scope>NUCLEOTIDE SEQUENCE [LARGE SCALE GENOMIC DNA]</scope>
    <source>
        <strain evidence="3 4">3_YM_SP_D4_24.mj</strain>
    </source>
</reference>
<dbReference type="Pfam" id="PF00293">
    <property type="entry name" value="NUDIX"/>
    <property type="match status" value="1"/>
</dbReference>
<gene>
    <name evidence="3" type="ORF">H8712_02470</name>
</gene>
<keyword evidence="4" id="KW-1185">Reference proteome</keyword>
<dbReference type="InterPro" id="IPR015797">
    <property type="entry name" value="NUDIX_hydrolase-like_dom_sf"/>
</dbReference>
<dbReference type="Gene3D" id="6.10.250.1120">
    <property type="match status" value="1"/>
</dbReference>
<comment type="caution">
    <text evidence="3">The sequence shown here is derived from an EMBL/GenBank/DDBJ whole genome shotgun (WGS) entry which is preliminary data.</text>
</comment>
<dbReference type="RefSeq" id="WP_022304519.1">
    <property type="nucleotide sequence ID" value="NZ_DAWEED010000055.1"/>
</dbReference>
<sequence>MQKEQKWLDWAVELQSLAQSALYYCKDKFDIERFERIREISAEMLSEASGLPTEKVKEIFCNEVGFQTPKLDCRAAIFKGDKILLVQENNKTWSLPGGWVDVDQSVKQNTIKEVKEEAGLDVTADRVIAVQDREKHNLPIYAYKVCKIFVQCSVIGGAFQENIETIQSRYFSLDELPPLAEEKNTKEQIEMCFQAYRSKDWETMFD</sequence>
<dbReference type="Gene3D" id="3.90.79.10">
    <property type="entry name" value="Nucleoside Triphosphate Pyrophosphohydrolase"/>
    <property type="match status" value="1"/>
</dbReference>
<protein>
    <submittedName>
        <fullName evidence="3">NUDIX hydrolase</fullName>
    </submittedName>
</protein>
<dbReference type="GO" id="GO:0016787">
    <property type="term" value="F:hydrolase activity"/>
    <property type="evidence" value="ECO:0007669"/>
    <property type="project" value="UniProtKB-KW"/>
</dbReference>
<dbReference type="CDD" id="cd18889">
    <property type="entry name" value="NUDIX_ADPRase"/>
    <property type="match status" value="1"/>
</dbReference>
<name>A0ABR7P7X6_9FIRM</name>
<evidence type="ECO:0000256" key="1">
    <source>
        <dbReference type="ARBA" id="ARBA00005582"/>
    </source>
</evidence>
<dbReference type="Proteomes" id="UP000661649">
    <property type="component" value="Unassembled WGS sequence"/>
</dbReference>
<dbReference type="PROSITE" id="PS51462">
    <property type="entry name" value="NUDIX"/>
    <property type="match status" value="1"/>
</dbReference>